<gene>
    <name evidence="1" type="ORF">HDA32_002811</name>
</gene>
<dbReference type="Proteomes" id="UP000589036">
    <property type="component" value="Unassembled WGS sequence"/>
</dbReference>
<dbReference type="EMBL" id="JACCCC010000001">
    <property type="protein sequence ID" value="NYE47691.1"/>
    <property type="molecule type" value="Genomic_DNA"/>
</dbReference>
<evidence type="ECO:0008006" key="3">
    <source>
        <dbReference type="Google" id="ProtNLM"/>
    </source>
</evidence>
<sequence>MDTARVYARSQARLLDLAARMSSSQERTPVPALPGWTVRDTYAHLAGVCADTVAGTADPDIGAEWTAGHIEQRRHLDLAAVCERWGADGPAVAGMLRAAPGFPLVRAALDVWHHEHDIRGALGLPGGREDAAEVADVLARGRARGWEPDAPAVVLVATDAGARWSLGEGERALVLRATAFELARMLIGRRSRAQVLAMDWSGPAGAVADRMNSFPMPTADLVE</sequence>
<organism evidence="1 2">
    <name type="scientific">Spinactinospora alkalitolerans</name>
    <dbReference type="NCBI Taxonomy" id="687207"/>
    <lineage>
        <taxon>Bacteria</taxon>
        <taxon>Bacillati</taxon>
        <taxon>Actinomycetota</taxon>
        <taxon>Actinomycetes</taxon>
        <taxon>Streptosporangiales</taxon>
        <taxon>Nocardiopsidaceae</taxon>
        <taxon>Spinactinospora</taxon>
    </lineage>
</organism>
<evidence type="ECO:0000313" key="2">
    <source>
        <dbReference type="Proteomes" id="UP000589036"/>
    </source>
</evidence>
<name>A0A852TVG5_9ACTN</name>
<dbReference type="InterPro" id="IPR034660">
    <property type="entry name" value="DinB/YfiT-like"/>
</dbReference>
<reference evidence="1 2" key="1">
    <citation type="submission" date="2020-07" db="EMBL/GenBank/DDBJ databases">
        <title>Sequencing the genomes of 1000 actinobacteria strains.</title>
        <authorList>
            <person name="Klenk H.-P."/>
        </authorList>
    </citation>
    <scope>NUCLEOTIDE SEQUENCE [LARGE SCALE GENOMIC DNA]</scope>
    <source>
        <strain evidence="1 2">CXB654</strain>
    </source>
</reference>
<dbReference type="AlphaFoldDB" id="A0A852TVG5"/>
<dbReference type="SUPFAM" id="SSF109854">
    <property type="entry name" value="DinB/YfiT-like putative metalloenzymes"/>
    <property type="match status" value="1"/>
</dbReference>
<dbReference type="RefSeq" id="WP_179643593.1">
    <property type="nucleotide sequence ID" value="NZ_BAAAYY010000018.1"/>
</dbReference>
<protein>
    <recommendedName>
        <fullName evidence="3">Mycothiol-dependent maleylpyruvate isomerase metal-binding domain-containing protein</fullName>
    </recommendedName>
</protein>
<proteinExistence type="predicted"/>
<evidence type="ECO:0000313" key="1">
    <source>
        <dbReference type="EMBL" id="NYE47691.1"/>
    </source>
</evidence>
<comment type="caution">
    <text evidence="1">The sequence shown here is derived from an EMBL/GenBank/DDBJ whole genome shotgun (WGS) entry which is preliminary data.</text>
</comment>
<keyword evidence="2" id="KW-1185">Reference proteome</keyword>
<accession>A0A852TVG5</accession>